<keyword evidence="8" id="KW-1185">Reference proteome</keyword>
<proteinExistence type="predicted"/>
<feature type="region of interest" description="Disordered" evidence="3">
    <location>
        <begin position="1"/>
        <end position="40"/>
    </location>
</feature>
<evidence type="ECO:0000313" key="8">
    <source>
        <dbReference type="Proteomes" id="UP000428333"/>
    </source>
</evidence>
<dbReference type="GO" id="GO:0005524">
    <property type="term" value="F:ATP binding"/>
    <property type="evidence" value="ECO:0007669"/>
    <property type="project" value="UniProtKB-KW"/>
</dbReference>
<dbReference type="CDD" id="cd14312">
    <property type="entry name" value="UBA_II_E2_UBC27_like"/>
    <property type="match status" value="1"/>
</dbReference>
<sequence length="253" mass="29095">MRQGHRRVRYKHQAQRRQQQSHSSDRYHPRPSRHSLRRRQLQHRHRLARYCSLTLIIYFHYYVVLADGYPFEPPRMQFATKVWYVNRNFRSSKLLVFSVYSALAAQTLQEIVICDSGLLLSLLVSSRGRIEENKRHPNISSQSGAICLDILKDQWSPALTLKTALLSVQALLSAPEPDDPQDAVVAQQYLRDYQTFAATARYWTETFARTSALGIEDKVKKLVEMGFPEALVRSTLESVGGDENMALEKLCSG</sequence>
<keyword evidence="4" id="KW-0812">Transmembrane</keyword>
<dbReference type="InterPro" id="IPR016135">
    <property type="entry name" value="UBQ-conjugating_enzyme/RWD"/>
</dbReference>
<evidence type="ECO:0008006" key="9">
    <source>
        <dbReference type="Google" id="ProtNLM"/>
    </source>
</evidence>
<keyword evidence="1" id="KW-0547">Nucleotide-binding</keyword>
<feature type="compositionally biased region" description="Basic residues" evidence="3">
    <location>
        <begin position="29"/>
        <end position="40"/>
    </location>
</feature>
<dbReference type="AlphaFoldDB" id="A0A6A4L0G4"/>
<organism evidence="7 8">
    <name type="scientific">Rhododendron williamsianum</name>
    <dbReference type="NCBI Taxonomy" id="262921"/>
    <lineage>
        <taxon>Eukaryota</taxon>
        <taxon>Viridiplantae</taxon>
        <taxon>Streptophyta</taxon>
        <taxon>Embryophyta</taxon>
        <taxon>Tracheophyta</taxon>
        <taxon>Spermatophyta</taxon>
        <taxon>Magnoliopsida</taxon>
        <taxon>eudicotyledons</taxon>
        <taxon>Gunneridae</taxon>
        <taxon>Pentapetalae</taxon>
        <taxon>asterids</taxon>
        <taxon>Ericales</taxon>
        <taxon>Ericaceae</taxon>
        <taxon>Ericoideae</taxon>
        <taxon>Rhodoreae</taxon>
        <taxon>Rhododendron</taxon>
    </lineage>
</organism>
<dbReference type="InterPro" id="IPR041974">
    <property type="entry name" value="UBC27_UBA"/>
</dbReference>
<feature type="transmembrane region" description="Helical" evidence="4">
    <location>
        <begin position="47"/>
        <end position="65"/>
    </location>
</feature>
<dbReference type="PROSITE" id="PS50127">
    <property type="entry name" value="UBC_2"/>
    <property type="match status" value="1"/>
</dbReference>
<dbReference type="SUPFAM" id="SSF46934">
    <property type="entry name" value="UBA-like"/>
    <property type="match status" value="1"/>
</dbReference>
<dbReference type="SMART" id="SM00165">
    <property type="entry name" value="UBA"/>
    <property type="match status" value="1"/>
</dbReference>
<dbReference type="InterPro" id="IPR009060">
    <property type="entry name" value="UBA-like_sf"/>
</dbReference>
<evidence type="ECO:0000313" key="7">
    <source>
        <dbReference type="EMBL" id="KAE9453596.1"/>
    </source>
</evidence>
<comment type="caution">
    <text evidence="7">The sequence shown here is derived from an EMBL/GenBank/DDBJ whole genome shotgun (WGS) entry which is preliminary data.</text>
</comment>
<name>A0A6A4L0G4_9ERIC</name>
<dbReference type="Pfam" id="PF00627">
    <property type="entry name" value="UBA"/>
    <property type="match status" value="1"/>
</dbReference>
<feature type="non-terminal residue" evidence="7">
    <location>
        <position position="1"/>
    </location>
</feature>
<protein>
    <recommendedName>
        <fullName evidence="9">E2 ubiquitin-conjugating enzyme</fullName>
    </recommendedName>
</protein>
<evidence type="ECO:0000256" key="3">
    <source>
        <dbReference type="SAM" id="MobiDB-lite"/>
    </source>
</evidence>
<evidence type="ECO:0000256" key="4">
    <source>
        <dbReference type="SAM" id="Phobius"/>
    </source>
</evidence>
<dbReference type="Proteomes" id="UP000428333">
    <property type="component" value="Linkage Group LG08"/>
</dbReference>
<dbReference type="Gene3D" id="1.10.8.10">
    <property type="entry name" value="DNA helicase RuvA subunit, C-terminal domain"/>
    <property type="match status" value="1"/>
</dbReference>
<evidence type="ECO:0000256" key="1">
    <source>
        <dbReference type="ARBA" id="ARBA00022741"/>
    </source>
</evidence>
<dbReference type="PROSITE" id="PS50030">
    <property type="entry name" value="UBA"/>
    <property type="match status" value="1"/>
</dbReference>
<dbReference type="OrthoDB" id="7851174at2759"/>
<evidence type="ECO:0000256" key="2">
    <source>
        <dbReference type="ARBA" id="ARBA00022840"/>
    </source>
</evidence>
<dbReference type="Gene3D" id="3.10.110.10">
    <property type="entry name" value="Ubiquitin Conjugating Enzyme"/>
    <property type="match status" value="1"/>
</dbReference>
<dbReference type="PANTHER" id="PTHR24068">
    <property type="entry name" value="UBIQUITIN-CONJUGATING ENZYME E2"/>
    <property type="match status" value="1"/>
</dbReference>
<reference evidence="7 8" key="1">
    <citation type="journal article" date="2019" name="Genome Biol. Evol.">
        <title>The Rhododendron genome and chromosomal organization provide insight into shared whole-genome duplications across the heath family (Ericaceae).</title>
        <authorList>
            <person name="Soza V.L."/>
            <person name="Lindsley D."/>
            <person name="Waalkes A."/>
            <person name="Ramage E."/>
            <person name="Patwardhan R.P."/>
            <person name="Burton J.N."/>
            <person name="Adey A."/>
            <person name="Kumar A."/>
            <person name="Qiu R."/>
            <person name="Shendure J."/>
            <person name="Hall B."/>
        </authorList>
    </citation>
    <scope>NUCLEOTIDE SEQUENCE [LARGE SCALE GENOMIC DNA]</scope>
    <source>
        <strain evidence="7">RSF 1966-606</strain>
    </source>
</reference>
<feature type="compositionally biased region" description="Basic residues" evidence="3">
    <location>
        <begin position="1"/>
        <end position="15"/>
    </location>
</feature>
<evidence type="ECO:0000259" key="5">
    <source>
        <dbReference type="PROSITE" id="PS50030"/>
    </source>
</evidence>
<evidence type="ECO:0000259" key="6">
    <source>
        <dbReference type="PROSITE" id="PS50127"/>
    </source>
</evidence>
<accession>A0A6A4L0G4</accession>
<dbReference type="Pfam" id="PF00179">
    <property type="entry name" value="UQ_con"/>
    <property type="match status" value="1"/>
</dbReference>
<keyword evidence="2" id="KW-0067">ATP-binding</keyword>
<keyword evidence="4" id="KW-0472">Membrane</keyword>
<dbReference type="SUPFAM" id="SSF54495">
    <property type="entry name" value="UBC-like"/>
    <property type="match status" value="1"/>
</dbReference>
<dbReference type="FunFam" id="1.10.8.10:FF:000078">
    <property type="entry name" value="Ubiquitin-conjugating enzyme E2 27"/>
    <property type="match status" value="1"/>
</dbReference>
<dbReference type="InterPro" id="IPR000608">
    <property type="entry name" value="UBC"/>
</dbReference>
<gene>
    <name evidence="7" type="ORF">C3L33_14484</name>
</gene>
<dbReference type="SMART" id="SM00212">
    <property type="entry name" value="UBCc"/>
    <property type="match status" value="1"/>
</dbReference>
<keyword evidence="4" id="KW-1133">Transmembrane helix</keyword>
<feature type="domain" description="UBA" evidence="5">
    <location>
        <begin position="214"/>
        <end position="253"/>
    </location>
</feature>
<feature type="domain" description="UBC core" evidence="6">
    <location>
        <begin position="3"/>
        <end position="209"/>
    </location>
</feature>
<dbReference type="InterPro" id="IPR015940">
    <property type="entry name" value="UBA"/>
</dbReference>
<dbReference type="EMBL" id="QEFC01002165">
    <property type="protein sequence ID" value="KAE9453596.1"/>
    <property type="molecule type" value="Genomic_DNA"/>
</dbReference>